<name>A0A246S4Z4_9GAMM</name>
<protein>
    <submittedName>
        <fullName evidence="2">Tautomerase</fullName>
    </submittedName>
</protein>
<dbReference type="Pfam" id="PF12680">
    <property type="entry name" value="SnoaL_2"/>
    <property type="match status" value="1"/>
</dbReference>
<dbReference type="InterPro" id="IPR032710">
    <property type="entry name" value="NTF2-like_dom_sf"/>
</dbReference>
<dbReference type="InterPro" id="IPR037401">
    <property type="entry name" value="SnoaL-like"/>
</dbReference>
<dbReference type="EMBL" id="JPUA01000002">
    <property type="protein sequence ID" value="OWV31544.1"/>
    <property type="molecule type" value="Genomic_DNA"/>
</dbReference>
<reference evidence="2 3" key="1">
    <citation type="submission" date="2014-08" db="EMBL/GenBank/DDBJ databases">
        <title>Draft genome sequence of a novel L-asparaginase producing marine bacterium, Halomonas campaniensis.</title>
        <authorList>
            <person name="Sundarakrishnan B."/>
            <person name="Moushumi Priya A."/>
            <person name="Raman G."/>
            <person name="Sakthivel N."/>
            <person name="Park S."/>
            <person name="Jayachandran S."/>
        </authorList>
    </citation>
    <scope>NUCLEOTIDE SEQUENCE [LARGE SCALE GENOMIC DNA]</scope>
    <source>
        <strain evidence="2 3">SK03</strain>
    </source>
</reference>
<organism evidence="2 3">
    <name type="scientific">Halomonas campaniensis</name>
    <dbReference type="NCBI Taxonomy" id="213554"/>
    <lineage>
        <taxon>Bacteria</taxon>
        <taxon>Pseudomonadati</taxon>
        <taxon>Pseudomonadota</taxon>
        <taxon>Gammaproteobacteria</taxon>
        <taxon>Oceanospirillales</taxon>
        <taxon>Halomonadaceae</taxon>
        <taxon>Halomonas</taxon>
    </lineage>
</organism>
<dbReference type="AlphaFoldDB" id="A0A246S4Z4"/>
<comment type="caution">
    <text evidence="2">The sequence shown here is derived from an EMBL/GenBank/DDBJ whole genome shotgun (WGS) entry which is preliminary data.</text>
</comment>
<sequence length="142" mass="16071">MPNAEMTDSESHDVKQVRAFLSAMEARDLASAERYLAANVVMQFPGAPPMQQLSEVVEWAKTRYRRVSKILYAIDLCRYPNCDTSTTHSVVVCHGELAVEWLDGSTSTGVRFIDRFELTDGLITRQDVWNDLALVVRPSSYR</sequence>
<dbReference type="Gene3D" id="3.10.450.50">
    <property type="match status" value="1"/>
</dbReference>
<evidence type="ECO:0000259" key="1">
    <source>
        <dbReference type="Pfam" id="PF12680"/>
    </source>
</evidence>
<dbReference type="RefSeq" id="WP_240513091.1">
    <property type="nucleotide sequence ID" value="NZ_JPUA01000002.1"/>
</dbReference>
<feature type="domain" description="SnoaL-like" evidence="1">
    <location>
        <begin position="17"/>
        <end position="125"/>
    </location>
</feature>
<dbReference type="Proteomes" id="UP000197334">
    <property type="component" value="Unassembled WGS sequence"/>
</dbReference>
<evidence type="ECO:0000313" key="3">
    <source>
        <dbReference type="Proteomes" id="UP000197334"/>
    </source>
</evidence>
<dbReference type="SUPFAM" id="SSF54427">
    <property type="entry name" value="NTF2-like"/>
    <property type="match status" value="1"/>
</dbReference>
<gene>
    <name evidence="2" type="ORF">JI62_00965</name>
</gene>
<proteinExistence type="predicted"/>
<accession>A0A246S4Z4</accession>
<keyword evidence="3" id="KW-1185">Reference proteome</keyword>
<evidence type="ECO:0000313" key="2">
    <source>
        <dbReference type="EMBL" id="OWV31544.1"/>
    </source>
</evidence>